<organism evidence="2 3">
    <name type="scientific">Helianthus annuus</name>
    <name type="common">Common sunflower</name>
    <dbReference type="NCBI Taxonomy" id="4232"/>
    <lineage>
        <taxon>Eukaryota</taxon>
        <taxon>Viridiplantae</taxon>
        <taxon>Streptophyta</taxon>
        <taxon>Embryophyta</taxon>
        <taxon>Tracheophyta</taxon>
        <taxon>Spermatophyta</taxon>
        <taxon>Magnoliopsida</taxon>
        <taxon>eudicotyledons</taxon>
        <taxon>Gunneridae</taxon>
        <taxon>Pentapetalae</taxon>
        <taxon>asterids</taxon>
        <taxon>campanulids</taxon>
        <taxon>Asterales</taxon>
        <taxon>Asteraceae</taxon>
        <taxon>Asteroideae</taxon>
        <taxon>Heliantheae alliance</taxon>
        <taxon>Heliantheae</taxon>
        <taxon>Helianthus</taxon>
    </lineage>
</organism>
<dbReference type="Gramene" id="mRNA:HanXRQr2_Chr16g0775351">
    <property type="protein sequence ID" value="CDS:HanXRQr2_Chr16g0775351.1"/>
    <property type="gene ID" value="HanXRQr2_Chr16g0775351"/>
</dbReference>
<keyword evidence="3" id="KW-1185">Reference proteome</keyword>
<gene>
    <name evidence="2" type="ORF">HanXRQr2_Chr16g0775351</name>
</gene>
<dbReference type="Proteomes" id="UP000215914">
    <property type="component" value="Unassembled WGS sequence"/>
</dbReference>
<protein>
    <submittedName>
        <fullName evidence="2">Uncharacterized protein</fullName>
    </submittedName>
</protein>
<dbReference type="EMBL" id="MNCJ02000331">
    <property type="protein sequence ID" value="KAF5762319.1"/>
    <property type="molecule type" value="Genomic_DNA"/>
</dbReference>
<name>A0A9K3DXF7_HELAN</name>
<proteinExistence type="predicted"/>
<evidence type="ECO:0000256" key="1">
    <source>
        <dbReference type="SAM" id="MobiDB-lite"/>
    </source>
</evidence>
<sequence>MRGSRAFLNFPLRVNLGEPELVPITSKRRRTSPASSLEDRSPKRRIKVEVESSMEM</sequence>
<comment type="caution">
    <text evidence="2">The sequence shown here is derived from an EMBL/GenBank/DDBJ whole genome shotgun (WGS) entry which is preliminary data.</text>
</comment>
<evidence type="ECO:0000313" key="3">
    <source>
        <dbReference type="Proteomes" id="UP000215914"/>
    </source>
</evidence>
<reference evidence="2" key="2">
    <citation type="submission" date="2020-06" db="EMBL/GenBank/DDBJ databases">
        <title>Helianthus annuus Genome sequencing and assembly Release 2.</title>
        <authorList>
            <person name="Gouzy J."/>
            <person name="Langlade N."/>
            <person name="Munos S."/>
        </authorList>
    </citation>
    <scope>NUCLEOTIDE SEQUENCE</scope>
    <source>
        <tissue evidence="2">Leaves</tissue>
    </source>
</reference>
<evidence type="ECO:0000313" key="2">
    <source>
        <dbReference type="EMBL" id="KAF5762319.1"/>
    </source>
</evidence>
<dbReference type="AlphaFoldDB" id="A0A9K3DXF7"/>
<accession>A0A9K3DXF7</accession>
<feature type="region of interest" description="Disordered" evidence="1">
    <location>
        <begin position="22"/>
        <end position="56"/>
    </location>
</feature>
<reference evidence="2" key="1">
    <citation type="journal article" date="2017" name="Nature">
        <title>The sunflower genome provides insights into oil metabolism, flowering and Asterid evolution.</title>
        <authorList>
            <person name="Badouin H."/>
            <person name="Gouzy J."/>
            <person name="Grassa C.J."/>
            <person name="Murat F."/>
            <person name="Staton S.E."/>
            <person name="Cottret L."/>
            <person name="Lelandais-Briere C."/>
            <person name="Owens G.L."/>
            <person name="Carrere S."/>
            <person name="Mayjonade B."/>
            <person name="Legrand L."/>
            <person name="Gill N."/>
            <person name="Kane N.C."/>
            <person name="Bowers J.E."/>
            <person name="Hubner S."/>
            <person name="Bellec A."/>
            <person name="Berard A."/>
            <person name="Berges H."/>
            <person name="Blanchet N."/>
            <person name="Boniface M.C."/>
            <person name="Brunel D."/>
            <person name="Catrice O."/>
            <person name="Chaidir N."/>
            <person name="Claudel C."/>
            <person name="Donnadieu C."/>
            <person name="Faraut T."/>
            <person name="Fievet G."/>
            <person name="Helmstetter N."/>
            <person name="King M."/>
            <person name="Knapp S.J."/>
            <person name="Lai Z."/>
            <person name="Le Paslier M.C."/>
            <person name="Lippi Y."/>
            <person name="Lorenzon L."/>
            <person name="Mandel J.R."/>
            <person name="Marage G."/>
            <person name="Marchand G."/>
            <person name="Marquand E."/>
            <person name="Bret-Mestries E."/>
            <person name="Morien E."/>
            <person name="Nambeesan S."/>
            <person name="Nguyen T."/>
            <person name="Pegot-Espagnet P."/>
            <person name="Pouilly N."/>
            <person name="Raftis F."/>
            <person name="Sallet E."/>
            <person name="Schiex T."/>
            <person name="Thomas J."/>
            <person name="Vandecasteele C."/>
            <person name="Vares D."/>
            <person name="Vear F."/>
            <person name="Vautrin S."/>
            <person name="Crespi M."/>
            <person name="Mangin B."/>
            <person name="Burke J.M."/>
            <person name="Salse J."/>
            <person name="Munos S."/>
            <person name="Vincourt P."/>
            <person name="Rieseberg L.H."/>
            <person name="Langlade N.B."/>
        </authorList>
    </citation>
    <scope>NUCLEOTIDE SEQUENCE</scope>
    <source>
        <tissue evidence="2">Leaves</tissue>
    </source>
</reference>